<dbReference type="Pfam" id="PF06839">
    <property type="entry name" value="Zn_ribbon_GRF"/>
    <property type="match status" value="1"/>
</dbReference>
<evidence type="ECO:0000256" key="4">
    <source>
        <dbReference type="PROSITE-ProRule" id="PRU01343"/>
    </source>
</evidence>
<protein>
    <recommendedName>
        <fullName evidence="6">GRF-type domain-containing protein</fullName>
    </recommendedName>
</protein>
<dbReference type="PANTHER" id="PTHR33680:SF1">
    <property type="entry name" value="OS05G0489500 PROTEIN"/>
    <property type="match status" value="1"/>
</dbReference>
<dbReference type="Proteomes" id="UP000232323">
    <property type="component" value="Unassembled WGS sequence"/>
</dbReference>
<dbReference type="PROSITE" id="PS51999">
    <property type="entry name" value="ZF_GRF"/>
    <property type="match status" value="1"/>
</dbReference>
<gene>
    <name evidence="7" type="ORF">CEUSTIGMA_g2763.t1</name>
</gene>
<organism evidence="7 8">
    <name type="scientific">Chlamydomonas eustigma</name>
    <dbReference type="NCBI Taxonomy" id="1157962"/>
    <lineage>
        <taxon>Eukaryota</taxon>
        <taxon>Viridiplantae</taxon>
        <taxon>Chlorophyta</taxon>
        <taxon>core chlorophytes</taxon>
        <taxon>Chlorophyceae</taxon>
        <taxon>CS clade</taxon>
        <taxon>Chlamydomonadales</taxon>
        <taxon>Chlamydomonadaceae</taxon>
        <taxon>Chlamydomonas</taxon>
    </lineage>
</organism>
<keyword evidence="8" id="KW-1185">Reference proteome</keyword>
<reference evidence="7 8" key="1">
    <citation type="submission" date="2017-08" db="EMBL/GenBank/DDBJ databases">
        <title>Acidophilic green algal genome provides insights into adaptation to an acidic environment.</title>
        <authorList>
            <person name="Hirooka S."/>
            <person name="Hirose Y."/>
            <person name="Kanesaki Y."/>
            <person name="Higuchi S."/>
            <person name="Fujiwara T."/>
            <person name="Onuma R."/>
            <person name="Era A."/>
            <person name="Ohbayashi R."/>
            <person name="Uzuka A."/>
            <person name="Nozaki H."/>
            <person name="Yoshikawa H."/>
            <person name="Miyagishima S.Y."/>
        </authorList>
    </citation>
    <scope>NUCLEOTIDE SEQUENCE [LARGE SCALE GENOMIC DNA]</scope>
    <source>
        <strain evidence="7 8">NIES-2499</strain>
    </source>
</reference>
<evidence type="ECO:0000259" key="6">
    <source>
        <dbReference type="PROSITE" id="PS51999"/>
    </source>
</evidence>
<keyword evidence="3" id="KW-0862">Zinc</keyword>
<evidence type="ECO:0000256" key="5">
    <source>
        <dbReference type="SAM" id="MobiDB-lite"/>
    </source>
</evidence>
<feature type="compositionally biased region" description="Polar residues" evidence="5">
    <location>
        <begin position="10"/>
        <end position="22"/>
    </location>
</feature>
<dbReference type="EMBL" id="BEGY01000011">
    <property type="protein sequence ID" value="GAX75318.1"/>
    <property type="molecule type" value="Genomic_DNA"/>
</dbReference>
<proteinExistence type="predicted"/>
<dbReference type="InterPro" id="IPR010666">
    <property type="entry name" value="Znf_GRF"/>
</dbReference>
<keyword evidence="2 4" id="KW-0863">Zinc-finger</keyword>
<dbReference type="GO" id="GO:0008270">
    <property type="term" value="F:zinc ion binding"/>
    <property type="evidence" value="ECO:0007669"/>
    <property type="project" value="UniProtKB-KW"/>
</dbReference>
<dbReference type="PANTHER" id="PTHR33680">
    <property type="entry name" value="OS07G0190500 PROTEIN"/>
    <property type="match status" value="1"/>
</dbReference>
<accession>A0A250WWV1</accession>
<sequence>MLPLKRKDSSCSSHNVQPSTSLHVGKRQALMQGYCVDSSSTRTLRTPAATVKVSGGDILCHGHISEAECDTSDPVDPVDCTDPSHYPRGHRVTASFNPQQRSAIIAWPADGQRCSTAVLPDGQHCSTAVLPDGQRCCTAVLPDEPCLPTSQQQSMHHLHLPSTSLQQGHGTACIQQHHYLPSTSVLQGHGTACIQQQRQQKQHMLSASQPSEADHYFASCTDRPPGIRRLSTLQATMSSRDEMTSNHSMMPQEIHPPSMSDRSIPPSLGSSLRFSITLGDKGKGMMKPLLPMLSAMPSTTSLLPSHNATIIPQYASLLPPVGMPTRSLLHDNSIPSNQPGMPLLTPPAACCPTHGRGSVQLKRTHKTGPNNGRIFFTCKVRDCPYFKWADTGFPRCICLQGGNAPLGARDHTLFGSEHDGASFSSRHNLVEKSSCSSSNSSCHHQDSIAGSAEVRLGAAGVTVPLQKRRLCVLKVSKKEHSGGKWFFACALGDLGAGREGAQGDLERNHDRGCSSLVGGNAQSTSLGCTYFSWATEEQLRGLKLHLSPLL</sequence>
<name>A0A250WWV1_9CHLO</name>
<dbReference type="OrthoDB" id="498125at2759"/>
<evidence type="ECO:0000256" key="3">
    <source>
        <dbReference type="ARBA" id="ARBA00022833"/>
    </source>
</evidence>
<evidence type="ECO:0000256" key="1">
    <source>
        <dbReference type="ARBA" id="ARBA00022723"/>
    </source>
</evidence>
<dbReference type="STRING" id="1157962.A0A250WWV1"/>
<evidence type="ECO:0000256" key="2">
    <source>
        <dbReference type="ARBA" id="ARBA00022771"/>
    </source>
</evidence>
<keyword evidence="1" id="KW-0479">Metal-binding</keyword>
<comment type="caution">
    <text evidence="7">The sequence shown here is derived from an EMBL/GenBank/DDBJ whole genome shotgun (WGS) entry which is preliminary data.</text>
</comment>
<feature type="domain" description="GRF-type" evidence="6">
    <location>
        <begin position="351"/>
        <end position="392"/>
    </location>
</feature>
<feature type="region of interest" description="Disordered" evidence="5">
    <location>
        <begin position="1"/>
        <end position="23"/>
    </location>
</feature>
<evidence type="ECO:0000313" key="8">
    <source>
        <dbReference type="Proteomes" id="UP000232323"/>
    </source>
</evidence>
<dbReference type="AlphaFoldDB" id="A0A250WWV1"/>
<evidence type="ECO:0000313" key="7">
    <source>
        <dbReference type="EMBL" id="GAX75318.1"/>
    </source>
</evidence>